<reference evidence="2" key="1">
    <citation type="submission" date="2020-07" db="EMBL/GenBank/DDBJ databases">
        <authorList>
            <person name="Lin J."/>
        </authorList>
    </citation>
    <scope>NUCLEOTIDE SEQUENCE</scope>
</reference>
<gene>
    <name evidence="2" type="ORF">CB5_LOCUS1040</name>
</gene>
<organism evidence="2">
    <name type="scientific">Ananas comosus var. bracteatus</name>
    <name type="common">red pineapple</name>
    <dbReference type="NCBI Taxonomy" id="296719"/>
    <lineage>
        <taxon>Eukaryota</taxon>
        <taxon>Viridiplantae</taxon>
        <taxon>Streptophyta</taxon>
        <taxon>Embryophyta</taxon>
        <taxon>Tracheophyta</taxon>
        <taxon>Spermatophyta</taxon>
        <taxon>Magnoliopsida</taxon>
        <taxon>Liliopsida</taxon>
        <taxon>Poales</taxon>
        <taxon>Bromeliaceae</taxon>
        <taxon>Bromelioideae</taxon>
        <taxon>Ananas</taxon>
    </lineage>
</organism>
<sequence length="237" mass="25443">MRSKAVTCGTLLPSSSPPLSASPPPDVSSREALDPDPAPADCLSGAEGEGGEPAVVGLELLEVDLRERRGSGRERLEEGVPKNLHLEELSLKRLCGLDSPFLLVDDDDDAGGNAASSSLQSICFKELYNAQCFAPLILGAPNLKSLKLFRCSGDWDPLLEVFPAAAPALAEVHLEKLQVSNRGLAALALSHHPLSFSCNLSTKEELERKLEKKLDGEDGLELSYYFFFFIGSSKGSF</sequence>
<feature type="region of interest" description="Disordered" evidence="1">
    <location>
        <begin position="1"/>
        <end position="51"/>
    </location>
</feature>
<dbReference type="AlphaFoldDB" id="A0A6V7NGU1"/>
<evidence type="ECO:0000256" key="1">
    <source>
        <dbReference type="SAM" id="MobiDB-lite"/>
    </source>
</evidence>
<accession>A0A6V7NGU1</accession>
<evidence type="ECO:0000313" key="2">
    <source>
        <dbReference type="EMBL" id="CAD1817829.1"/>
    </source>
</evidence>
<dbReference type="EMBL" id="LR862138">
    <property type="protein sequence ID" value="CAD1817829.1"/>
    <property type="molecule type" value="Genomic_DNA"/>
</dbReference>
<protein>
    <submittedName>
        <fullName evidence="2">Uncharacterized protein</fullName>
    </submittedName>
</protein>
<name>A0A6V7NGU1_ANACO</name>
<proteinExistence type="predicted"/>